<dbReference type="EMBL" id="CP136864">
    <property type="protein sequence ID" value="WOJ94662.1"/>
    <property type="molecule type" value="Genomic_DNA"/>
</dbReference>
<evidence type="ECO:0000313" key="2">
    <source>
        <dbReference type="EMBL" id="WOJ94662.1"/>
    </source>
</evidence>
<proteinExistence type="predicted"/>
<dbReference type="SUPFAM" id="SSF47616">
    <property type="entry name" value="GST C-terminal domain-like"/>
    <property type="match status" value="1"/>
</dbReference>
<dbReference type="InterPro" id="IPR036249">
    <property type="entry name" value="Thioredoxin-like_sf"/>
</dbReference>
<dbReference type="Gene3D" id="1.20.1050.10">
    <property type="match status" value="1"/>
</dbReference>
<evidence type="ECO:0000313" key="3">
    <source>
        <dbReference type="Proteomes" id="UP001626537"/>
    </source>
</evidence>
<accession>A0ABZ0I579</accession>
<dbReference type="SUPFAM" id="SSF52833">
    <property type="entry name" value="Thioredoxin-like"/>
    <property type="match status" value="1"/>
</dbReference>
<organism evidence="2 3">
    <name type="scientific">Congregibacter variabilis</name>
    <dbReference type="NCBI Taxonomy" id="3081200"/>
    <lineage>
        <taxon>Bacteria</taxon>
        <taxon>Pseudomonadati</taxon>
        <taxon>Pseudomonadota</taxon>
        <taxon>Gammaproteobacteria</taxon>
        <taxon>Cellvibrionales</taxon>
        <taxon>Halieaceae</taxon>
        <taxon>Congregibacter</taxon>
    </lineage>
</organism>
<keyword evidence="3" id="KW-1185">Reference proteome</keyword>
<protein>
    <submittedName>
        <fullName evidence="2">Glutathione S-transferase family protein</fullName>
    </submittedName>
</protein>
<name>A0ABZ0I579_9GAMM</name>
<dbReference type="Proteomes" id="UP001626537">
    <property type="component" value="Chromosome"/>
</dbReference>
<evidence type="ECO:0000259" key="1">
    <source>
        <dbReference type="Pfam" id="PF13417"/>
    </source>
</evidence>
<dbReference type="RefSeq" id="WP_407349299.1">
    <property type="nucleotide sequence ID" value="NZ_CP136864.1"/>
</dbReference>
<dbReference type="PANTHER" id="PTHR12289">
    <property type="entry name" value="METAXIN RELATED"/>
    <property type="match status" value="1"/>
</dbReference>
<sequence length="344" mass="38651">MNFQDPIQLIGATASPYTQKMLALLRYRRMPYAVTWGDPATVCEARGLEPPKPALLPTFLLEDHEVVHAICDSTPIIRRLEEAQSQRSVLPKDPALAFVDYLIEDFADEWCTKYMFHYRWHFAADADKAGTILPLAMNPSICAKELAAFKKHFSERQIGRLFVVGSNDTTAAVIDASYRRFLKAMEQHLAQQPFMLGRRPGAGDFALHGQLSQLVGFDPTPRAITHEISPRSVAWVDRMYDLSGLDPLDGDWINLEEQSPSLGDLMQEIGRVYVPAQLANARAVGAGDKEWGCDIDGAPWTQRTFPYQAKCLQWTRERYEALSQSDRARVNTFLDGTGVEAMLS</sequence>
<dbReference type="Gene3D" id="3.40.30.10">
    <property type="entry name" value="Glutaredoxin"/>
    <property type="match status" value="1"/>
</dbReference>
<gene>
    <name evidence="2" type="ORF">R0135_05720</name>
</gene>
<feature type="domain" description="GST N-terminal" evidence="1">
    <location>
        <begin position="9"/>
        <end position="87"/>
    </location>
</feature>
<dbReference type="InterPro" id="IPR004045">
    <property type="entry name" value="Glutathione_S-Trfase_N"/>
</dbReference>
<dbReference type="PANTHER" id="PTHR12289:SF67">
    <property type="match status" value="1"/>
</dbReference>
<dbReference type="Pfam" id="PF13417">
    <property type="entry name" value="GST_N_3"/>
    <property type="match status" value="1"/>
</dbReference>
<dbReference type="InterPro" id="IPR050931">
    <property type="entry name" value="Mito_Protein_Transport_Metaxin"/>
</dbReference>
<reference evidence="2 3" key="1">
    <citation type="submission" date="2023-10" db="EMBL/GenBank/DDBJ databases">
        <title>Two novel species belonging to the OM43/NOR5 clade.</title>
        <authorList>
            <person name="Park M."/>
        </authorList>
    </citation>
    <scope>NUCLEOTIDE SEQUENCE [LARGE SCALE GENOMIC DNA]</scope>
    <source>
        <strain evidence="2 3">IMCC43200</strain>
    </source>
</reference>
<dbReference type="InterPro" id="IPR036282">
    <property type="entry name" value="Glutathione-S-Trfase_C_sf"/>
</dbReference>